<keyword evidence="3" id="KW-0328">Glycosyltransferase</keyword>
<comment type="similarity">
    <text evidence="1 3">Belongs to the UDP-glycosyltransferase family.</text>
</comment>
<dbReference type="InterPro" id="IPR002213">
    <property type="entry name" value="UDP_glucos_trans"/>
</dbReference>
<comment type="caution">
    <text evidence="4">The sequence shown here is derived from an EMBL/GenBank/DDBJ whole genome shotgun (WGS) entry which is preliminary data.</text>
</comment>
<name>A0ABD3DIJ4_9LAMI</name>
<dbReference type="AlphaFoldDB" id="A0ABD3DIJ4"/>
<keyword evidence="5" id="KW-1185">Reference proteome</keyword>
<dbReference type="PANTHER" id="PTHR11926:SF1560">
    <property type="entry name" value="UDP-GLYCOSYLTRANSFERASE 74E1-RELATED"/>
    <property type="match status" value="1"/>
</dbReference>
<evidence type="ECO:0000313" key="5">
    <source>
        <dbReference type="Proteomes" id="UP001632038"/>
    </source>
</evidence>
<dbReference type="InterPro" id="IPR035595">
    <property type="entry name" value="UDP_glycos_trans_CS"/>
</dbReference>
<gene>
    <name evidence="4" type="ORF">CASFOL_012940</name>
</gene>
<dbReference type="Proteomes" id="UP001632038">
    <property type="component" value="Unassembled WGS sequence"/>
</dbReference>
<evidence type="ECO:0000313" key="4">
    <source>
        <dbReference type="EMBL" id="KAL3642125.1"/>
    </source>
</evidence>
<reference evidence="5" key="1">
    <citation type="journal article" date="2024" name="IScience">
        <title>Strigolactones Initiate the Formation of Haustorium-like Structures in Castilleja.</title>
        <authorList>
            <person name="Buerger M."/>
            <person name="Peterson D."/>
            <person name="Chory J."/>
        </authorList>
    </citation>
    <scope>NUCLEOTIDE SEQUENCE [LARGE SCALE GENOMIC DNA]</scope>
</reference>
<organism evidence="4 5">
    <name type="scientific">Castilleja foliolosa</name>
    <dbReference type="NCBI Taxonomy" id="1961234"/>
    <lineage>
        <taxon>Eukaryota</taxon>
        <taxon>Viridiplantae</taxon>
        <taxon>Streptophyta</taxon>
        <taxon>Embryophyta</taxon>
        <taxon>Tracheophyta</taxon>
        <taxon>Spermatophyta</taxon>
        <taxon>Magnoliopsida</taxon>
        <taxon>eudicotyledons</taxon>
        <taxon>Gunneridae</taxon>
        <taxon>Pentapetalae</taxon>
        <taxon>asterids</taxon>
        <taxon>lamiids</taxon>
        <taxon>Lamiales</taxon>
        <taxon>Orobanchaceae</taxon>
        <taxon>Pedicularideae</taxon>
        <taxon>Castillejinae</taxon>
        <taxon>Castilleja</taxon>
    </lineage>
</organism>
<dbReference type="PROSITE" id="PS00375">
    <property type="entry name" value="UDPGT"/>
    <property type="match status" value="1"/>
</dbReference>
<dbReference type="SUPFAM" id="SSF53756">
    <property type="entry name" value="UDP-Glycosyltransferase/glycogen phosphorylase"/>
    <property type="match status" value="1"/>
</dbReference>
<dbReference type="GO" id="GO:0016757">
    <property type="term" value="F:glycosyltransferase activity"/>
    <property type="evidence" value="ECO:0007669"/>
    <property type="project" value="UniProtKB-KW"/>
</dbReference>
<evidence type="ECO:0000256" key="2">
    <source>
        <dbReference type="ARBA" id="ARBA00022679"/>
    </source>
</evidence>
<dbReference type="PANTHER" id="PTHR11926">
    <property type="entry name" value="GLUCOSYL/GLUCURONOSYL TRANSFERASES"/>
    <property type="match status" value="1"/>
</dbReference>
<dbReference type="EMBL" id="JAVIJP010000016">
    <property type="protein sequence ID" value="KAL3642125.1"/>
    <property type="molecule type" value="Genomic_DNA"/>
</dbReference>
<protein>
    <submittedName>
        <fullName evidence="4">Uncharacterized protein</fullName>
    </submittedName>
</protein>
<proteinExistence type="inferred from homology"/>
<dbReference type="CDD" id="cd03784">
    <property type="entry name" value="GT1_Gtf-like"/>
    <property type="match status" value="1"/>
</dbReference>
<evidence type="ECO:0000256" key="1">
    <source>
        <dbReference type="ARBA" id="ARBA00009995"/>
    </source>
</evidence>
<keyword evidence="2 3" id="KW-0808">Transferase</keyword>
<evidence type="ECO:0000256" key="3">
    <source>
        <dbReference type="RuleBase" id="RU003718"/>
    </source>
</evidence>
<sequence length="218" mass="24171">MAIQWPIKTIGPTNLLVQKDNNNPSHKNNHVINLFESSDQEVYTKWLDSKETNSVIYVSFGNLVTLAESQMEEIAMGLVMSQCNFLWVGIIVNWCSQTEILAHRSILCFLTHGGWNSTMEGVSSGVPLIAMPSFVDQTTNAKFIEGVWGVGVRVRGGENGMVSRDEVCKVVKEIVDGDKGKEIRNNAKMWKEYAKEAVDGGTSAKNIIEDIVSRFLSA</sequence>
<dbReference type="Gene3D" id="3.40.50.2000">
    <property type="entry name" value="Glycogen Phosphorylase B"/>
    <property type="match status" value="1"/>
</dbReference>
<dbReference type="Pfam" id="PF00201">
    <property type="entry name" value="UDPGT"/>
    <property type="match status" value="1"/>
</dbReference>
<accession>A0ABD3DIJ4</accession>